<evidence type="ECO:0000313" key="3">
    <source>
        <dbReference type="WBParaSite" id="EEL_0001023601-mRNA-1"/>
    </source>
</evidence>
<dbReference type="Proteomes" id="UP000050640">
    <property type="component" value="Unplaced"/>
</dbReference>
<dbReference type="WBParaSite" id="EEL_0001023601-mRNA-1">
    <property type="protein sequence ID" value="EEL_0001023601-mRNA-1"/>
    <property type="gene ID" value="EEL_0001023601"/>
</dbReference>
<feature type="chain" id="PRO_5006448047" evidence="1">
    <location>
        <begin position="20"/>
        <end position="98"/>
    </location>
</feature>
<reference evidence="3" key="1">
    <citation type="submission" date="2017-02" db="UniProtKB">
        <authorList>
            <consortium name="WormBaseParasite"/>
        </authorList>
    </citation>
    <scope>IDENTIFICATION</scope>
</reference>
<keyword evidence="2" id="KW-1185">Reference proteome</keyword>
<feature type="signal peptide" evidence="1">
    <location>
        <begin position="1"/>
        <end position="19"/>
    </location>
</feature>
<sequence>MRSVAVAVITICTISTAWAQIPLPYFERPDMVTTNTRCIGIRSSFLFPFEHVHGRQHFEQTLMAKIRLSNVHQGTMLRIDAKGAAKFMPSTMADKKCF</sequence>
<protein>
    <submittedName>
        <fullName evidence="3">Reelin domain-containing protein</fullName>
    </submittedName>
</protein>
<name>A0A0R3S614_9BILA</name>
<evidence type="ECO:0000313" key="2">
    <source>
        <dbReference type="Proteomes" id="UP000050640"/>
    </source>
</evidence>
<organism evidence="2 3">
    <name type="scientific">Elaeophora elaphi</name>
    <dbReference type="NCBI Taxonomy" id="1147741"/>
    <lineage>
        <taxon>Eukaryota</taxon>
        <taxon>Metazoa</taxon>
        <taxon>Ecdysozoa</taxon>
        <taxon>Nematoda</taxon>
        <taxon>Chromadorea</taxon>
        <taxon>Rhabditida</taxon>
        <taxon>Spirurina</taxon>
        <taxon>Spiruromorpha</taxon>
        <taxon>Filarioidea</taxon>
        <taxon>Onchocercidae</taxon>
        <taxon>Elaeophora</taxon>
    </lineage>
</organism>
<keyword evidence="1" id="KW-0732">Signal</keyword>
<proteinExistence type="predicted"/>
<accession>A0A0R3S614</accession>
<dbReference type="AlphaFoldDB" id="A0A0R3S614"/>
<evidence type="ECO:0000256" key="1">
    <source>
        <dbReference type="SAM" id="SignalP"/>
    </source>
</evidence>